<keyword evidence="10" id="KW-1185">Reference proteome</keyword>
<comment type="catalytic activity">
    <reaction evidence="1 6">
        <text>7,8-dihydroneopterin = 6-hydroxymethyl-7,8-dihydropterin + glycolaldehyde</text>
        <dbReference type="Rhea" id="RHEA:10540"/>
        <dbReference type="ChEBI" id="CHEBI:17001"/>
        <dbReference type="ChEBI" id="CHEBI:17071"/>
        <dbReference type="ChEBI" id="CHEBI:44841"/>
        <dbReference type="EC" id="4.1.2.25"/>
    </reaction>
</comment>
<dbReference type="NCBIfam" id="TIGR00525">
    <property type="entry name" value="folB"/>
    <property type="match status" value="1"/>
</dbReference>
<dbReference type="UniPathway" id="UPA00077">
    <property type="reaction ID" value="UER00154"/>
</dbReference>
<dbReference type="EC" id="4.1.2.25" evidence="6"/>
<dbReference type="FunFam" id="3.30.1130.10:FF:000003">
    <property type="entry name" value="7,8-dihydroneopterin aldolase"/>
    <property type="match status" value="1"/>
</dbReference>
<dbReference type="SMART" id="SM00905">
    <property type="entry name" value="FolB"/>
    <property type="match status" value="1"/>
</dbReference>
<dbReference type="SUPFAM" id="SSF55620">
    <property type="entry name" value="Tetrahydrobiopterin biosynthesis enzymes-like"/>
    <property type="match status" value="1"/>
</dbReference>
<evidence type="ECO:0000259" key="8">
    <source>
        <dbReference type="SMART" id="SM00905"/>
    </source>
</evidence>
<evidence type="ECO:0000256" key="6">
    <source>
        <dbReference type="RuleBase" id="RU362079"/>
    </source>
</evidence>
<keyword evidence="5 6" id="KW-0456">Lyase</keyword>
<accession>A0A4R7IYY6</accession>
<reference evidence="9 10" key="1">
    <citation type="submission" date="2019-03" db="EMBL/GenBank/DDBJ databases">
        <title>Genomic Encyclopedia of Archaeal and Bacterial Type Strains, Phase II (KMG-II): from individual species to whole genera.</title>
        <authorList>
            <person name="Goeker M."/>
        </authorList>
    </citation>
    <scope>NUCLEOTIDE SEQUENCE [LARGE SCALE GENOMIC DNA]</scope>
    <source>
        <strain evidence="9 10">DSM 24323</strain>
    </source>
</reference>
<evidence type="ECO:0000256" key="1">
    <source>
        <dbReference type="ARBA" id="ARBA00001353"/>
    </source>
</evidence>
<gene>
    <name evidence="9" type="ORF">CLV29_2963</name>
</gene>
<dbReference type="InterPro" id="IPR006156">
    <property type="entry name" value="Dihydroneopterin_aldolase"/>
</dbReference>
<dbReference type="GO" id="GO:0046654">
    <property type="term" value="P:tetrahydrofolate biosynthetic process"/>
    <property type="evidence" value="ECO:0007669"/>
    <property type="project" value="UniProtKB-UniRule"/>
</dbReference>
<dbReference type="PANTHER" id="PTHR42844:SF1">
    <property type="entry name" value="DIHYDRONEOPTERIN ALDOLASE 1-RELATED"/>
    <property type="match status" value="1"/>
</dbReference>
<dbReference type="EMBL" id="SOAW01000003">
    <property type="protein sequence ID" value="TDT29940.1"/>
    <property type="molecule type" value="Genomic_DNA"/>
</dbReference>
<evidence type="ECO:0000313" key="9">
    <source>
        <dbReference type="EMBL" id="TDT29940.1"/>
    </source>
</evidence>
<dbReference type="NCBIfam" id="TIGR00526">
    <property type="entry name" value="folB_dom"/>
    <property type="match status" value="1"/>
</dbReference>
<comment type="pathway">
    <text evidence="2 6">Cofactor biosynthesis; tetrahydrofolate biosynthesis; 2-amino-4-hydroxy-6-hydroxymethyl-7,8-dihydropteridine diphosphate from 7,8-dihydroneopterin triphosphate: step 3/4.</text>
</comment>
<protein>
    <recommendedName>
        <fullName evidence="6">7,8-dihydroneopterin aldolase</fullName>
        <ecNumber evidence="6">4.1.2.25</ecNumber>
    </recommendedName>
</protein>
<proteinExistence type="inferred from homology"/>
<name>A0A4R7IYY6_9ACTN</name>
<dbReference type="GO" id="GO:0005737">
    <property type="term" value="C:cytoplasm"/>
    <property type="evidence" value="ECO:0007669"/>
    <property type="project" value="TreeGrafter"/>
</dbReference>
<evidence type="ECO:0000313" key="10">
    <source>
        <dbReference type="Proteomes" id="UP000295371"/>
    </source>
</evidence>
<evidence type="ECO:0000256" key="2">
    <source>
        <dbReference type="ARBA" id="ARBA00005013"/>
    </source>
</evidence>
<dbReference type="AlphaFoldDB" id="A0A4R7IYY6"/>
<dbReference type="Proteomes" id="UP000295371">
    <property type="component" value="Unassembled WGS sequence"/>
</dbReference>
<dbReference type="PANTHER" id="PTHR42844">
    <property type="entry name" value="DIHYDRONEOPTERIN ALDOLASE 1-RELATED"/>
    <property type="match status" value="1"/>
</dbReference>
<dbReference type="Gene3D" id="3.30.1130.10">
    <property type="match status" value="1"/>
</dbReference>
<sequence length="140" mass="15087">METPADAGPPTPTGPERPVGGDRIDLVGITGYGYHGFYPAERRQGQRFVVDLRCWLDLSPAAATDDLAETIDYAGLAAAVVGDIEGEPVDLLETLATRIADRCLHDRRVRQVAVTVHKPDVQMPVPVADVAVTVQRSADR</sequence>
<comment type="caution">
    <text evidence="9">The sequence shown here is derived from an EMBL/GenBank/DDBJ whole genome shotgun (WGS) entry which is preliminary data.</text>
</comment>
<comment type="similarity">
    <text evidence="3 6">Belongs to the DHNA family.</text>
</comment>
<dbReference type="OrthoDB" id="3212934at2"/>
<organism evidence="9 10">
    <name type="scientific">Naumannella halotolerans</name>
    <dbReference type="NCBI Taxonomy" id="993414"/>
    <lineage>
        <taxon>Bacteria</taxon>
        <taxon>Bacillati</taxon>
        <taxon>Actinomycetota</taxon>
        <taxon>Actinomycetes</taxon>
        <taxon>Propionibacteriales</taxon>
        <taxon>Propionibacteriaceae</taxon>
        <taxon>Naumannella</taxon>
    </lineage>
</organism>
<dbReference type="CDD" id="cd00534">
    <property type="entry name" value="DHNA_DHNTPE"/>
    <property type="match status" value="1"/>
</dbReference>
<dbReference type="GO" id="GO:0004150">
    <property type="term" value="F:dihydroneopterin aldolase activity"/>
    <property type="evidence" value="ECO:0007669"/>
    <property type="project" value="UniProtKB-UniRule"/>
</dbReference>
<keyword evidence="4 6" id="KW-0289">Folate biosynthesis</keyword>
<evidence type="ECO:0000256" key="4">
    <source>
        <dbReference type="ARBA" id="ARBA00022909"/>
    </source>
</evidence>
<dbReference type="Pfam" id="PF02152">
    <property type="entry name" value="FolB"/>
    <property type="match status" value="1"/>
</dbReference>
<dbReference type="GO" id="GO:0046656">
    <property type="term" value="P:folic acid biosynthetic process"/>
    <property type="evidence" value="ECO:0007669"/>
    <property type="project" value="UniProtKB-UniRule"/>
</dbReference>
<dbReference type="RefSeq" id="WP_133755859.1">
    <property type="nucleotide sequence ID" value="NZ_SOAW01000003.1"/>
</dbReference>
<dbReference type="InterPro" id="IPR006157">
    <property type="entry name" value="FolB_dom"/>
</dbReference>
<evidence type="ECO:0000256" key="5">
    <source>
        <dbReference type="ARBA" id="ARBA00023239"/>
    </source>
</evidence>
<comment type="function">
    <text evidence="6">Catalyzes the conversion of 7,8-dihydroneopterin to 6-hydroxymethyl-7,8-dihydropterin.</text>
</comment>
<evidence type="ECO:0000256" key="3">
    <source>
        <dbReference type="ARBA" id="ARBA00005708"/>
    </source>
</evidence>
<evidence type="ECO:0000256" key="7">
    <source>
        <dbReference type="SAM" id="MobiDB-lite"/>
    </source>
</evidence>
<feature type="domain" description="Dihydroneopterin aldolase/epimerase" evidence="8">
    <location>
        <begin position="24"/>
        <end position="136"/>
    </location>
</feature>
<feature type="region of interest" description="Disordered" evidence="7">
    <location>
        <begin position="1"/>
        <end position="21"/>
    </location>
</feature>
<dbReference type="InterPro" id="IPR043133">
    <property type="entry name" value="GTP-CH-I_C/QueF"/>
</dbReference>